<feature type="transmembrane region" description="Helical" evidence="1">
    <location>
        <begin position="116"/>
        <end position="146"/>
    </location>
</feature>
<evidence type="ECO:0000256" key="1">
    <source>
        <dbReference type="SAM" id="Phobius"/>
    </source>
</evidence>
<proteinExistence type="predicted"/>
<sequence>MTRHIAVIASLLIATFFCHFEAVLGNIDTADLNKPIVDLRGRRVQLSERDRSSVKDINEPDEREKDDEMQYDEKDVVGRPRMGEQSMTMMRQAQTPFGLEKPRHLVQVHLGVMDEFWGTILVLLLVFGLPTLCGMTLLAIVVWFVVRRRDKKAAELMRSQQRTERSRSMLYSGIGCIRRPASPVFEVQPADEEFIRIANKHRLSITKY</sequence>
<dbReference type="AlphaFoldDB" id="A0A914XR51"/>
<feature type="signal peptide" evidence="2">
    <location>
        <begin position="1"/>
        <end position="25"/>
    </location>
</feature>
<dbReference type="WBParaSite" id="PSAMB.scaffold969size37862.g10062.t1">
    <property type="protein sequence ID" value="PSAMB.scaffold969size37862.g10062.t1"/>
    <property type="gene ID" value="PSAMB.scaffold969size37862.g10062"/>
</dbReference>
<evidence type="ECO:0000313" key="4">
    <source>
        <dbReference type="WBParaSite" id="PSAMB.scaffold969size37862.g10062.t1"/>
    </source>
</evidence>
<evidence type="ECO:0000313" key="3">
    <source>
        <dbReference type="Proteomes" id="UP000887566"/>
    </source>
</evidence>
<keyword evidence="3" id="KW-1185">Reference proteome</keyword>
<accession>A0A914XR51</accession>
<keyword evidence="1" id="KW-0812">Transmembrane</keyword>
<protein>
    <submittedName>
        <fullName evidence="4">Uncharacterized protein</fullName>
    </submittedName>
</protein>
<feature type="chain" id="PRO_5037701289" evidence="2">
    <location>
        <begin position="26"/>
        <end position="208"/>
    </location>
</feature>
<keyword evidence="1" id="KW-0472">Membrane</keyword>
<keyword evidence="1" id="KW-1133">Transmembrane helix</keyword>
<dbReference type="Proteomes" id="UP000887566">
    <property type="component" value="Unplaced"/>
</dbReference>
<evidence type="ECO:0000256" key="2">
    <source>
        <dbReference type="SAM" id="SignalP"/>
    </source>
</evidence>
<organism evidence="3 4">
    <name type="scientific">Plectus sambesii</name>
    <dbReference type="NCBI Taxonomy" id="2011161"/>
    <lineage>
        <taxon>Eukaryota</taxon>
        <taxon>Metazoa</taxon>
        <taxon>Ecdysozoa</taxon>
        <taxon>Nematoda</taxon>
        <taxon>Chromadorea</taxon>
        <taxon>Plectida</taxon>
        <taxon>Plectina</taxon>
        <taxon>Plectoidea</taxon>
        <taxon>Plectidae</taxon>
        <taxon>Plectus</taxon>
    </lineage>
</organism>
<keyword evidence="2" id="KW-0732">Signal</keyword>
<reference evidence="4" key="1">
    <citation type="submission" date="2022-11" db="UniProtKB">
        <authorList>
            <consortium name="WormBaseParasite"/>
        </authorList>
    </citation>
    <scope>IDENTIFICATION</scope>
</reference>
<name>A0A914XR51_9BILA</name>